<dbReference type="GeneID" id="104748140"/>
<dbReference type="InterPro" id="IPR006566">
    <property type="entry name" value="FBD"/>
</dbReference>
<reference evidence="3" key="2">
    <citation type="submission" date="2025-08" db="UniProtKB">
        <authorList>
            <consortium name="RefSeq"/>
        </authorList>
    </citation>
    <scope>IDENTIFICATION</scope>
    <source>
        <tissue evidence="3">Leaf</tissue>
    </source>
</reference>
<feature type="domain" description="FBD" evidence="1">
    <location>
        <begin position="353"/>
        <end position="424"/>
    </location>
</feature>
<dbReference type="SMART" id="SM00579">
    <property type="entry name" value="FBD"/>
    <property type="match status" value="1"/>
</dbReference>
<dbReference type="Proteomes" id="UP000694864">
    <property type="component" value="Chromosome 15"/>
</dbReference>
<dbReference type="InterPro" id="IPR036047">
    <property type="entry name" value="F-box-like_dom_sf"/>
</dbReference>
<gene>
    <name evidence="3" type="primary">LOC104748140</name>
</gene>
<dbReference type="CDD" id="cd22160">
    <property type="entry name" value="F-box_AtFBL13-like"/>
    <property type="match status" value="1"/>
</dbReference>
<evidence type="ECO:0000259" key="1">
    <source>
        <dbReference type="SMART" id="SM00579"/>
    </source>
</evidence>
<dbReference type="PANTHER" id="PTHR31900:SF34">
    <property type="entry name" value="EMB|CAB62440.1-RELATED"/>
    <property type="match status" value="1"/>
</dbReference>
<dbReference type="Pfam" id="PF08387">
    <property type="entry name" value="FBD"/>
    <property type="match status" value="1"/>
</dbReference>
<dbReference type="RefSeq" id="XP_010468125.1">
    <property type="nucleotide sequence ID" value="XM_010469823.1"/>
</dbReference>
<organism evidence="2 3">
    <name type="scientific">Camelina sativa</name>
    <name type="common">False flax</name>
    <name type="synonym">Myagrum sativum</name>
    <dbReference type="NCBI Taxonomy" id="90675"/>
    <lineage>
        <taxon>Eukaryota</taxon>
        <taxon>Viridiplantae</taxon>
        <taxon>Streptophyta</taxon>
        <taxon>Embryophyta</taxon>
        <taxon>Tracheophyta</taxon>
        <taxon>Spermatophyta</taxon>
        <taxon>Magnoliopsida</taxon>
        <taxon>eudicotyledons</taxon>
        <taxon>Gunneridae</taxon>
        <taxon>Pentapetalae</taxon>
        <taxon>rosids</taxon>
        <taxon>malvids</taxon>
        <taxon>Brassicales</taxon>
        <taxon>Brassicaceae</taxon>
        <taxon>Camelineae</taxon>
        <taxon>Camelina</taxon>
    </lineage>
</organism>
<dbReference type="Pfam" id="PF24758">
    <property type="entry name" value="LRR_At5g56370"/>
    <property type="match status" value="1"/>
</dbReference>
<protein>
    <submittedName>
        <fullName evidence="3">FBD-associated F-box protein At5g56440</fullName>
    </submittedName>
</protein>
<dbReference type="Gene3D" id="3.80.10.10">
    <property type="entry name" value="Ribonuclease Inhibitor"/>
    <property type="match status" value="1"/>
</dbReference>
<evidence type="ECO:0000313" key="2">
    <source>
        <dbReference type="Proteomes" id="UP000694864"/>
    </source>
</evidence>
<dbReference type="SUPFAM" id="SSF52058">
    <property type="entry name" value="L domain-like"/>
    <property type="match status" value="1"/>
</dbReference>
<dbReference type="InterPro" id="IPR050232">
    <property type="entry name" value="FBL13/AtMIF1-like"/>
</dbReference>
<dbReference type="InterPro" id="IPR055411">
    <property type="entry name" value="LRR_FXL15/At3g58940/PEG3-like"/>
</dbReference>
<dbReference type="PANTHER" id="PTHR31900">
    <property type="entry name" value="F-BOX/RNI SUPERFAMILY PROTEIN-RELATED"/>
    <property type="match status" value="1"/>
</dbReference>
<keyword evidence="2" id="KW-1185">Reference proteome</keyword>
<accession>A0ABM0WAK3</accession>
<name>A0ABM0WAK3_CAMSA</name>
<sequence length="429" mass="49369">MSSICGLNDDLLVTILSLVKTKDAVATSLLSKRWLSLWKLVPRLDYVITPWYASHSGSDFIDNFLLLSEAPVLETMHLRLGFNCEPEEQERWVDIALARHVRVLELIYSRSPSSPMPFPRSLFTYNGLVVLRLQEVVIWDIPSTIFLQSLKTLSLLCVRFCSRDDELVHTLLSACPVLETLVVRRWLYDCVTTFKIAVPSLQSLYIMCRPGGHAKTDDREYIINAPSLKDLKVCDEFSWFRPLVEMPKLVKAEIKIRPDNSKKLLGCIASAKHLSLCVTSAKQLLMEKSVEYLCQLEYLELCTNCSSDWLCLLLKHSPKLRVLRFNNPTSQIDGCNSLRRIRDRWEEPCCVPECLVTSLETVEWVGYEGTETEKEVAIYILEKANHLKKMTISRHITYLREKYRTLIDLVSRLSCPIKCRLEVVALEQH</sequence>
<dbReference type="SUPFAM" id="SSF81383">
    <property type="entry name" value="F-box domain"/>
    <property type="match status" value="1"/>
</dbReference>
<proteinExistence type="predicted"/>
<evidence type="ECO:0000313" key="3">
    <source>
        <dbReference type="RefSeq" id="XP_010468125.1"/>
    </source>
</evidence>
<reference evidence="2" key="1">
    <citation type="journal article" date="2014" name="Nat. Commun.">
        <title>The emerging biofuel crop Camelina sativa retains a highly undifferentiated hexaploid genome structure.</title>
        <authorList>
            <person name="Kagale S."/>
            <person name="Koh C."/>
            <person name="Nixon J."/>
            <person name="Bollina V."/>
            <person name="Clarke W.E."/>
            <person name="Tuteja R."/>
            <person name="Spillane C."/>
            <person name="Robinson S.J."/>
            <person name="Links M.G."/>
            <person name="Clarke C."/>
            <person name="Higgins E.E."/>
            <person name="Huebert T."/>
            <person name="Sharpe A.G."/>
            <person name="Parkin I.A."/>
        </authorList>
    </citation>
    <scope>NUCLEOTIDE SEQUENCE [LARGE SCALE GENOMIC DNA]</scope>
    <source>
        <strain evidence="2">cv. DH55</strain>
    </source>
</reference>
<dbReference type="InterPro" id="IPR001810">
    <property type="entry name" value="F-box_dom"/>
</dbReference>
<dbReference type="Pfam" id="PF00646">
    <property type="entry name" value="F-box"/>
    <property type="match status" value="1"/>
</dbReference>
<dbReference type="InterPro" id="IPR053781">
    <property type="entry name" value="F-box_AtFBL13-like"/>
</dbReference>
<dbReference type="InterPro" id="IPR032675">
    <property type="entry name" value="LRR_dom_sf"/>
</dbReference>